<evidence type="ECO:0000313" key="1">
    <source>
        <dbReference type="EMBL" id="GAI26449.1"/>
    </source>
</evidence>
<proteinExistence type="predicted"/>
<accession>X1P6B3</accession>
<feature type="non-terminal residue" evidence="1">
    <location>
        <position position="1"/>
    </location>
</feature>
<dbReference type="EMBL" id="BARV01020360">
    <property type="protein sequence ID" value="GAI26449.1"/>
    <property type="molecule type" value="Genomic_DNA"/>
</dbReference>
<name>X1P6B3_9ZZZZ</name>
<organism evidence="1">
    <name type="scientific">marine sediment metagenome</name>
    <dbReference type="NCBI Taxonomy" id="412755"/>
    <lineage>
        <taxon>unclassified sequences</taxon>
        <taxon>metagenomes</taxon>
        <taxon>ecological metagenomes</taxon>
    </lineage>
</organism>
<gene>
    <name evidence="1" type="ORF">S06H3_33993</name>
</gene>
<comment type="caution">
    <text evidence="1">The sequence shown here is derived from an EMBL/GenBank/DDBJ whole genome shotgun (WGS) entry which is preliminary data.</text>
</comment>
<reference evidence="1" key="1">
    <citation type="journal article" date="2014" name="Front. Microbiol.">
        <title>High frequency of phylogenetically diverse reductive dehalogenase-homologous genes in deep subseafloor sedimentary metagenomes.</title>
        <authorList>
            <person name="Kawai M."/>
            <person name="Futagami T."/>
            <person name="Toyoda A."/>
            <person name="Takaki Y."/>
            <person name="Nishi S."/>
            <person name="Hori S."/>
            <person name="Arai W."/>
            <person name="Tsubouchi T."/>
            <person name="Morono Y."/>
            <person name="Uchiyama I."/>
            <person name="Ito T."/>
            <person name="Fujiyama A."/>
            <person name="Inagaki F."/>
            <person name="Takami H."/>
        </authorList>
    </citation>
    <scope>NUCLEOTIDE SEQUENCE</scope>
    <source>
        <strain evidence="1">Expedition CK06-06</strain>
    </source>
</reference>
<dbReference type="AlphaFoldDB" id="X1P6B3"/>
<sequence length="31" mass="3382">YIARINARPSALKAIKDETDMVNIHEAAKAA</sequence>
<protein>
    <submittedName>
        <fullName evidence="1">Uncharacterized protein</fullName>
    </submittedName>
</protein>